<evidence type="ECO:0000256" key="4">
    <source>
        <dbReference type="PROSITE-ProRule" id="PRU00335"/>
    </source>
</evidence>
<sequence length="212" mass="23371">MTREVARAPKQERSRLSFERAQDAVVALLVEHGSDSFTLAEVAERAGVSIGSMYTRVASKDDLILAVQQREMARIEEETRRALDGPPSADVPFPEVVRGLVVSTGELLRSNAGIMRPFMLRANTDPEVARLGKQSSQVLAGLFRARLLGRPDAIRHAQPDRAVRWCFTMVYSVLARYLGLGSSPESAGEGDWDELLDDLAETVTLYLTTPRS</sequence>
<dbReference type="Gene3D" id="1.10.357.10">
    <property type="entry name" value="Tetracycline Repressor, domain 2"/>
    <property type="match status" value="1"/>
</dbReference>
<evidence type="ECO:0000256" key="3">
    <source>
        <dbReference type="ARBA" id="ARBA00023163"/>
    </source>
</evidence>
<dbReference type="PROSITE" id="PS01081">
    <property type="entry name" value="HTH_TETR_1"/>
    <property type="match status" value="1"/>
</dbReference>
<dbReference type="GO" id="GO:0000976">
    <property type="term" value="F:transcription cis-regulatory region binding"/>
    <property type="evidence" value="ECO:0007669"/>
    <property type="project" value="TreeGrafter"/>
</dbReference>
<dbReference type="InterPro" id="IPR009057">
    <property type="entry name" value="Homeodomain-like_sf"/>
</dbReference>
<evidence type="ECO:0000313" key="7">
    <source>
        <dbReference type="Proteomes" id="UP000578449"/>
    </source>
</evidence>
<dbReference type="GO" id="GO:0003700">
    <property type="term" value="F:DNA-binding transcription factor activity"/>
    <property type="evidence" value="ECO:0007669"/>
    <property type="project" value="TreeGrafter"/>
</dbReference>
<proteinExistence type="predicted"/>
<dbReference type="PANTHER" id="PTHR30055:SF234">
    <property type="entry name" value="HTH-TYPE TRANSCRIPTIONAL REGULATOR BETI"/>
    <property type="match status" value="1"/>
</dbReference>
<dbReference type="RefSeq" id="WP_185053559.1">
    <property type="nucleotide sequence ID" value="NZ_BAABIX010000008.1"/>
</dbReference>
<organism evidence="6 7">
    <name type="scientific">Thermocatellispora tengchongensis</name>
    <dbReference type="NCBI Taxonomy" id="1073253"/>
    <lineage>
        <taxon>Bacteria</taxon>
        <taxon>Bacillati</taxon>
        <taxon>Actinomycetota</taxon>
        <taxon>Actinomycetes</taxon>
        <taxon>Streptosporangiales</taxon>
        <taxon>Streptosporangiaceae</taxon>
        <taxon>Thermocatellispora</taxon>
    </lineage>
</organism>
<dbReference type="AlphaFoldDB" id="A0A840PCF8"/>
<dbReference type="EMBL" id="JACHGN010000015">
    <property type="protein sequence ID" value="MBB5136669.1"/>
    <property type="molecule type" value="Genomic_DNA"/>
</dbReference>
<dbReference type="PANTHER" id="PTHR30055">
    <property type="entry name" value="HTH-TYPE TRANSCRIPTIONAL REGULATOR RUTR"/>
    <property type="match status" value="1"/>
</dbReference>
<evidence type="ECO:0000256" key="2">
    <source>
        <dbReference type="ARBA" id="ARBA00023125"/>
    </source>
</evidence>
<accession>A0A840PCF8</accession>
<dbReference type="InterPro" id="IPR023772">
    <property type="entry name" value="DNA-bd_HTH_TetR-type_CS"/>
</dbReference>
<dbReference type="SUPFAM" id="SSF46689">
    <property type="entry name" value="Homeodomain-like"/>
    <property type="match status" value="1"/>
</dbReference>
<keyword evidence="1" id="KW-0805">Transcription regulation</keyword>
<name>A0A840PCF8_9ACTN</name>
<evidence type="ECO:0000259" key="5">
    <source>
        <dbReference type="PROSITE" id="PS50977"/>
    </source>
</evidence>
<feature type="DNA-binding region" description="H-T-H motif" evidence="4">
    <location>
        <begin position="38"/>
        <end position="57"/>
    </location>
</feature>
<reference evidence="6 7" key="1">
    <citation type="submission" date="2020-08" db="EMBL/GenBank/DDBJ databases">
        <title>Genomic Encyclopedia of Type Strains, Phase IV (KMG-IV): sequencing the most valuable type-strain genomes for metagenomic binning, comparative biology and taxonomic classification.</title>
        <authorList>
            <person name="Goeker M."/>
        </authorList>
    </citation>
    <scope>NUCLEOTIDE SEQUENCE [LARGE SCALE GENOMIC DNA]</scope>
    <source>
        <strain evidence="6 7">DSM 45615</strain>
    </source>
</reference>
<gene>
    <name evidence="6" type="ORF">HNP84_006420</name>
</gene>
<evidence type="ECO:0000313" key="6">
    <source>
        <dbReference type="EMBL" id="MBB5136669.1"/>
    </source>
</evidence>
<keyword evidence="2 4" id="KW-0238">DNA-binding</keyword>
<dbReference type="Pfam" id="PF00440">
    <property type="entry name" value="TetR_N"/>
    <property type="match status" value="1"/>
</dbReference>
<comment type="caution">
    <text evidence="6">The sequence shown here is derived from an EMBL/GenBank/DDBJ whole genome shotgun (WGS) entry which is preliminary data.</text>
</comment>
<dbReference type="Proteomes" id="UP000578449">
    <property type="component" value="Unassembled WGS sequence"/>
</dbReference>
<keyword evidence="7" id="KW-1185">Reference proteome</keyword>
<evidence type="ECO:0000256" key="1">
    <source>
        <dbReference type="ARBA" id="ARBA00023015"/>
    </source>
</evidence>
<dbReference type="InterPro" id="IPR001647">
    <property type="entry name" value="HTH_TetR"/>
</dbReference>
<feature type="domain" description="HTH tetR-type" evidence="5">
    <location>
        <begin position="15"/>
        <end position="75"/>
    </location>
</feature>
<dbReference type="InterPro" id="IPR050109">
    <property type="entry name" value="HTH-type_TetR-like_transc_reg"/>
</dbReference>
<protein>
    <submittedName>
        <fullName evidence="6">AcrR family transcriptional regulator</fullName>
    </submittedName>
</protein>
<dbReference type="PROSITE" id="PS50977">
    <property type="entry name" value="HTH_TETR_2"/>
    <property type="match status" value="1"/>
</dbReference>
<keyword evidence="3" id="KW-0804">Transcription</keyword>